<proteinExistence type="predicted"/>
<comment type="caution">
    <text evidence="1">The sequence shown here is derived from an EMBL/GenBank/DDBJ whole genome shotgun (WGS) entry which is preliminary data.</text>
</comment>
<protein>
    <submittedName>
        <fullName evidence="1">Uncharacterized protein</fullName>
    </submittedName>
</protein>
<keyword evidence="2" id="KW-1185">Reference proteome</keyword>
<sequence length="367" mass="38865">MARARVPLIPATFGCAAAFVASPAQQNLRATSVAGHASSHASFSEARPGSSLGVAAAAVGVMAAGAGVLRRRRAGPVASTCCVVALHAESPRVAKFRNQDGVATRISYEDLFGTHCSSYQDLLRTAPADPDDNKTRLLGPMPSILCVLEEMTGDLHVTQVDHLRKGQLPDTLEFSGAESALLVPSLDATPLLKAAGAGSFDRVTVSVEVNSDAYNRGLGVMLEISPLVKGGAEKPHGDGKNYKYNASNYNSNNSNVKNNYIKFHPGMLNGPLRVEGPGGWANQRMGFNPASWSGSGQKFHTLHFVLNANGENIVGIEGTNAGEESWWKWTNQLTDGQYLPAVSAWLDGGGDEPVVIGKITMRVHCTE</sequence>
<accession>A0A813GRT3</accession>
<evidence type="ECO:0000313" key="1">
    <source>
        <dbReference type="EMBL" id="CAE8629583.1"/>
    </source>
</evidence>
<gene>
    <name evidence="1" type="ORF">PGLA1383_LOCUS46020</name>
</gene>
<dbReference type="EMBL" id="CAJNNV010029665">
    <property type="protein sequence ID" value="CAE8629583.1"/>
    <property type="molecule type" value="Genomic_DNA"/>
</dbReference>
<name>A0A813GRT3_POLGL</name>
<evidence type="ECO:0000313" key="2">
    <source>
        <dbReference type="Proteomes" id="UP000654075"/>
    </source>
</evidence>
<dbReference type="AlphaFoldDB" id="A0A813GRT3"/>
<reference evidence="1" key="1">
    <citation type="submission" date="2021-02" db="EMBL/GenBank/DDBJ databases">
        <authorList>
            <person name="Dougan E. K."/>
            <person name="Rhodes N."/>
            <person name="Thang M."/>
            <person name="Chan C."/>
        </authorList>
    </citation>
    <scope>NUCLEOTIDE SEQUENCE</scope>
</reference>
<organism evidence="1 2">
    <name type="scientific">Polarella glacialis</name>
    <name type="common">Dinoflagellate</name>
    <dbReference type="NCBI Taxonomy" id="89957"/>
    <lineage>
        <taxon>Eukaryota</taxon>
        <taxon>Sar</taxon>
        <taxon>Alveolata</taxon>
        <taxon>Dinophyceae</taxon>
        <taxon>Suessiales</taxon>
        <taxon>Suessiaceae</taxon>
        <taxon>Polarella</taxon>
    </lineage>
</organism>
<dbReference type="Proteomes" id="UP000654075">
    <property type="component" value="Unassembled WGS sequence"/>
</dbReference>